<name>X1G7V9_9ZZZZ</name>
<dbReference type="AlphaFoldDB" id="X1G7V9"/>
<accession>X1G7V9</accession>
<comment type="caution">
    <text evidence="1">The sequence shown here is derived from an EMBL/GenBank/DDBJ whole genome shotgun (WGS) entry which is preliminary data.</text>
</comment>
<dbReference type="EMBL" id="BARU01022191">
    <property type="protein sequence ID" value="GAH53961.1"/>
    <property type="molecule type" value="Genomic_DNA"/>
</dbReference>
<proteinExistence type="predicted"/>
<organism evidence="1">
    <name type="scientific">marine sediment metagenome</name>
    <dbReference type="NCBI Taxonomy" id="412755"/>
    <lineage>
        <taxon>unclassified sequences</taxon>
        <taxon>metagenomes</taxon>
        <taxon>ecological metagenomes</taxon>
    </lineage>
</organism>
<reference evidence="1" key="1">
    <citation type="journal article" date="2014" name="Front. Microbiol.">
        <title>High frequency of phylogenetically diverse reductive dehalogenase-homologous genes in deep subseafloor sedimentary metagenomes.</title>
        <authorList>
            <person name="Kawai M."/>
            <person name="Futagami T."/>
            <person name="Toyoda A."/>
            <person name="Takaki Y."/>
            <person name="Nishi S."/>
            <person name="Hori S."/>
            <person name="Arai W."/>
            <person name="Tsubouchi T."/>
            <person name="Morono Y."/>
            <person name="Uchiyama I."/>
            <person name="Ito T."/>
            <person name="Fujiyama A."/>
            <person name="Inagaki F."/>
            <person name="Takami H."/>
        </authorList>
    </citation>
    <scope>NUCLEOTIDE SEQUENCE</scope>
    <source>
        <strain evidence="1">Expedition CK06-06</strain>
    </source>
</reference>
<evidence type="ECO:0000313" key="1">
    <source>
        <dbReference type="EMBL" id="GAH53961.1"/>
    </source>
</evidence>
<gene>
    <name evidence="1" type="ORF">S03H2_36186</name>
</gene>
<sequence>MADQYILGKMIGEGNLTTSAAEDKATVTALNKSSPSPPIKKQDYLLPVCHCFSCSL</sequence>
<protein>
    <submittedName>
        <fullName evidence="1">Uncharacterized protein</fullName>
    </submittedName>
</protein>